<evidence type="ECO:0000256" key="2">
    <source>
        <dbReference type="ARBA" id="ARBA00022512"/>
    </source>
</evidence>
<dbReference type="InterPro" id="IPR036234">
    <property type="entry name" value="SA_I/II_PAC_V_sf"/>
</dbReference>
<feature type="compositionally biased region" description="Pro residues" evidence="10">
    <location>
        <begin position="460"/>
        <end position="474"/>
    </location>
</feature>
<dbReference type="KEGG" id="sfer:NCTC12278_00561"/>
<evidence type="ECO:0000256" key="9">
    <source>
        <dbReference type="SAM" id="Coils"/>
    </source>
</evidence>
<dbReference type="STRING" id="1123303.GCA_000372425_00095"/>
<dbReference type="SUPFAM" id="SSF74914">
    <property type="entry name" value="V-region of surface antigen I/II (SA I/II, PAC)"/>
    <property type="match status" value="1"/>
</dbReference>
<evidence type="ECO:0000256" key="4">
    <source>
        <dbReference type="ARBA" id="ARBA00022729"/>
    </source>
</evidence>
<evidence type="ECO:0000313" key="12">
    <source>
        <dbReference type="EMBL" id="SQF39777.1"/>
    </source>
</evidence>
<evidence type="ECO:0000256" key="1">
    <source>
        <dbReference type="ARBA" id="ARBA00004168"/>
    </source>
</evidence>
<reference evidence="12 13" key="1">
    <citation type="submission" date="2018-06" db="EMBL/GenBank/DDBJ databases">
        <authorList>
            <consortium name="Pathogen Informatics"/>
            <person name="Doyle S."/>
        </authorList>
    </citation>
    <scope>NUCLEOTIDE SEQUENCE [LARGE SCALE GENOMIC DNA]</scope>
    <source>
        <strain evidence="12 13">NCTC12278</strain>
    </source>
</reference>
<keyword evidence="5" id="KW-0677">Repeat</keyword>
<sequence>MAANNAKNAEIAAENEAIKQRNAAAKADYEAKLAQYQADLAQYQADLAAYPAKLKAYQDEQAAIAAALAELEKHKNEDGYLSEPSAQNLVYKLEPNATLDVETTGDFISANAVDLAMQKTSWYKNKYLYLHLVDVDDLEGSSAISSSAEIFGTIGKYAGWSSNANSSNSSSSWASVLLDRGETATATYTNLENSYYNGKKISKVVYKYSIDPSSDYRNDKVWLAMYTDPTVGAFASSYDGAYEDSSIFIKTEFTFYDEDGNPIEFEDALMSVASLNRDSSKIELVKDYTGEFVKISGSSVGESNGMIYATESENLRKGEGGARFSSYNYQGEIGWDTADAVNSWYGAGALKLTGPTNTITVGASSSGRILGGATTTQSPSIWFSINANIRATNVPVVTLEEPVAPTPPTEPTPPTYEVEQPLEPAPVEPTYEVEPTPPTPPTEQPEPVAPTPPTYEEEPTPPTEPNSDPLPDPVPVPTLHFRYFRLAVQPQVNKEIKNSEDNNIDRTLVAKQSTVKFQLKTDPLPAGRDETLSFVLVDPLPQGYQIALEATKTASPGFDVSFDEATNTVTFTATAETLALYNTDLTQPIITIYPTIIGQVLNDGATYTNNFTLTVNDAYGIKSNIVRVTTPGKPDDPDNPDNNYITPHKVNKNEAGVVIDGKSVLAGSTNFYELTWDLNQYKGNLSGPEAIQRGFFYIDDYPEEAVTLRPELIKIIDANGDEVTGLSVADYASLDVAPDAVKEVLAKANITPKGAFQMFTADDPESFHATYVLNGLNITIINPMTVKAEMGQTGGSYENKAYQIDFGNGYESNVVVNNVPKITPEKDVTITMDPADMTDYDGQTIALNQVFNYRLIGGIIPADHSEELFDYSFSDDYDQTGDQYTGQYKAFATVPITLKDGSLIEADTDLSQYTEAEIDDVNGFIVIRFKEDFLRSVSVDSAFQAEVYLQMRRIAVGTFENTYLNTVNGVTYSSNTVRTRTPEDPTPDTPELPKSQDPSVPLKLTPKKLAYQAVLPQTGSADHNYLPLLGLVSLAAAFSLFSLKRKDY</sequence>
<comment type="subcellular location">
    <subcellularLocation>
        <location evidence="1">Secreted</location>
        <location evidence="1">Cell wall</location>
        <topology evidence="1">Peptidoglycan-anchor</topology>
    </subcellularLocation>
</comment>
<gene>
    <name evidence="12" type="primary">spaP_2</name>
    <name evidence="12" type="ORF">NCTC12278_00561</name>
</gene>
<dbReference type="PRINTS" id="PR01217">
    <property type="entry name" value="PRICHEXTENSN"/>
</dbReference>
<dbReference type="InterPro" id="IPR013574">
    <property type="entry name" value="Glucan-bd_C/Surface_Ag-I/II_V"/>
</dbReference>
<feature type="region of interest" description="Disordered" evidence="10">
    <location>
        <begin position="401"/>
        <end position="474"/>
    </location>
</feature>
<dbReference type="AlphaFoldDB" id="A0A2X3W2F5"/>
<dbReference type="Pfam" id="PF16364">
    <property type="entry name" value="Antigen_C"/>
    <property type="match status" value="1"/>
</dbReference>
<feature type="compositionally biased region" description="Pro residues" evidence="10">
    <location>
        <begin position="435"/>
        <end position="453"/>
    </location>
</feature>
<evidence type="ECO:0000259" key="11">
    <source>
        <dbReference type="PROSITE" id="PS50847"/>
    </source>
</evidence>
<keyword evidence="3" id="KW-0964">Secreted</keyword>
<dbReference type="NCBIfam" id="TIGR04228">
    <property type="entry name" value="isopep_sspB_C2"/>
    <property type="match status" value="1"/>
</dbReference>
<feature type="repeat" description="Ag I/II A" evidence="8">
    <location>
        <begin position="1"/>
        <end position="47"/>
    </location>
</feature>
<evidence type="ECO:0000256" key="8">
    <source>
        <dbReference type="PROSITE-ProRule" id="PRU01310"/>
    </source>
</evidence>
<evidence type="ECO:0000256" key="6">
    <source>
        <dbReference type="ARBA" id="ARBA00023088"/>
    </source>
</evidence>
<dbReference type="PROSITE" id="PS50847">
    <property type="entry name" value="GRAM_POS_ANCHORING"/>
    <property type="match status" value="1"/>
</dbReference>
<dbReference type="InterPro" id="IPR009578">
    <property type="entry name" value="Surface_Ag_I_II_A_rpt"/>
</dbReference>
<evidence type="ECO:0000256" key="7">
    <source>
        <dbReference type="ARBA" id="ARBA00024351"/>
    </source>
</evidence>
<keyword evidence="13" id="KW-1185">Reference proteome</keyword>
<dbReference type="InterPro" id="IPR032300">
    <property type="entry name" value="Antigen_C"/>
</dbReference>
<accession>A0A2X3W2F5</accession>
<dbReference type="EMBL" id="LS483343">
    <property type="protein sequence ID" value="SQF39777.1"/>
    <property type="molecule type" value="Genomic_DNA"/>
</dbReference>
<name>A0A2X3W2F5_9STRE</name>
<keyword evidence="6" id="KW-0572">Peptidoglycan-anchor</keyword>
<dbReference type="Gene3D" id="2.60.40.740">
    <property type="match status" value="3"/>
</dbReference>
<dbReference type="Pfam" id="PF08363">
    <property type="entry name" value="GbpC"/>
    <property type="match status" value="1"/>
</dbReference>
<feature type="region of interest" description="Disordered" evidence="10">
    <location>
        <begin position="974"/>
        <end position="1001"/>
    </location>
</feature>
<evidence type="ECO:0000256" key="5">
    <source>
        <dbReference type="ARBA" id="ARBA00022737"/>
    </source>
</evidence>
<feature type="coiled-coil region" evidence="9">
    <location>
        <begin position="8"/>
        <end position="77"/>
    </location>
</feature>
<organism evidence="12 13">
    <name type="scientific">Streptococcus ferus</name>
    <dbReference type="NCBI Taxonomy" id="1345"/>
    <lineage>
        <taxon>Bacteria</taxon>
        <taxon>Bacillati</taxon>
        <taxon>Bacillota</taxon>
        <taxon>Bacilli</taxon>
        <taxon>Lactobacillales</taxon>
        <taxon>Streptococcaceae</taxon>
        <taxon>Streptococcus</taxon>
    </lineage>
</organism>
<dbReference type="FunFam" id="2.60.40.740:FF:000001">
    <property type="entry name" value="Major cell-surface adhesin PAc"/>
    <property type="match status" value="1"/>
</dbReference>
<dbReference type="InterPro" id="IPR026345">
    <property type="entry name" value="Adh_isopep-form_adh_dom"/>
</dbReference>
<evidence type="ECO:0000313" key="13">
    <source>
        <dbReference type="Proteomes" id="UP000249495"/>
    </source>
</evidence>
<dbReference type="Gene3D" id="2.60.530.10">
    <property type="entry name" value="Major cell-surface adhesin PAc"/>
    <property type="match status" value="1"/>
</dbReference>
<dbReference type="PROSITE" id="PS51965">
    <property type="entry name" value="AG_I_II_AR"/>
    <property type="match status" value="1"/>
</dbReference>
<dbReference type="Gene3D" id="6.10.250.2200">
    <property type="match status" value="1"/>
</dbReference>
<keyword evidence="9" id="KW-0175">Coiled coil</keyword>
<proteinExistence type="inferred from homology"/>
<keyword evidence="2" id="KW-0134">Cell wall</keyword>
<dbReference type="Proteomes" id="UP000249495">
    <property type="component" value="Chromosome 1"/>
</dbReference>
<protein>
    <submittedName>
        <fullName evidence="12">Cell surface antigen</fullName>
    </submittedName>
</protein>
<feature type="domain" description="Gram-positive cocci surface proteins LPxTG" evidence="11">
    <location>
        <begin position="1015"/>
        <end position="1048"/>
    </location>
</feature>
<dbReference type="InterPro" id="IPR019931">
    <property type="entry name" value="LPXTG_anchor"/>
</dbReference>
<evidence type="ECO:0000256" key="10">
    <source>
        <dbReference type="SAM" id="MobiDB-lite"/>
    </source>
</evidence>
<comment type="similarity">
    <text evidence="7 8">Belongs to the antigen I/II family.</text>
</comment>
<dbReference type="Pfam" id="PF00746">
    <property type="entry name" value="Gram_pos_anchor"/>
    <property type="match status" value="1"/>
</dbReference>
<dbReference type="Pfam" id="PF17998">
    <property type="entry name" value="AgI_II_C2"/>
    <property type="match status" value="1"/>
</dbReference>
<evidence type="ECO:0000256" key="3">
    <source>
        <dbReference type="ARBA" id="ARBA00022525"/>
    </source>
</evidence>
<dbReference type="Pfam" id="PF06696">
    <property type="entry name" value="Strep_SA_rep"/>
    <property type="match status" value="1"/>
</dbReference>
<keyword evidence="4" id="KW-0732">Signal</keyword>
<dbReference type="NCBIfam" id="TIGR01167">
    <property type="entry name" value="LPXTG_anchor"/>
    <property type="match status" value="1"/>
</dbReference>
<feature type="compositionally biased region" description="Pro residues" evidence="10">
    <location>
        <begin position="404"/>
        <end position="414"/>
    </location>
</feature>